<evidence type="ECO:0000313" key="1">
    <source>
        <dbReference type="EMBL" id="NOJ25272.1"/>
    </source>
</evidence>
<organism evidence="1 2">
    <name type="scientific">Vibrio coralliilyticus</name>
    <dbReference type="NCBI Taxonomy" id="190893"/>
    <lineage>
        <taxon>Bacteria</taxon>
        <taxon>Pseudomonadati</taxon>
        <taxon>Pseudomonadota</taxon>
        <taxon>Gammaproteobacteria</taxon>
        <taxon>Vibrionales</taxon>
        <taxon>Vibrionaceae</taxon>
        <taxon>Vibrio</taxon>
    </lineage>
</organism>
<evidence type="ECO:0008006" key="3">
    <source>
        <dbReference type="Google" id="ProtNLM"/>
    </source>
</evidence>
<proteinExistence type="predicted"/>
<reference evidence="1 2" key="1">
    <citation type="submission" date="2019-09" db="EMBL/GenBank/DDBJ databases">
        <title>Draft genome sequencing and comparative genomics of hatchery-associated Vibrios.</title>
        <authorList>
            <person name="Kehlet-Delgado H."/>
            <person name="Mueller R.S."/>
        </authorList>
    </citation>
    <scope>NUCLEOTIDE SEQUENCE [LARGE SCALE GENOMIC DNA]</scope>
    <source>
        <strain evidence="1 2">09-121-3</strain>
    </source>
</reference>
<dbReference type="AlphaFoldDB" id="A0AAP6ZPY7"/>
<dbReference type="Proteomes" id="UP000576645">
    <property type="component" value="Unassembled WGS sequence"/>
</dbReference>
<evidence type="ECO:0000313" key="2">
    <source>
        <dbReference type="Proteomes" id="UP000576645"/>
    </source>
</evidence>
<gene>
    <name evidence="1" type="ORF">F0238_21335</name>
</gene>
<protein>
    <recommendedName>
        <fullName evidence="3">DUF3301 domain-containing protein</fullName>
    </recommendedName>
</protein>
<dbReference type="EMBL" id="VTXP01000015">
    <property type="protein sequence ID" value="NOJ25272.1"/>
    <property type="molecule type" value="Genomic_DNA"/>
</dbReference>
<sequence>MELFATALVVLIVGFFAVGMRAFKAQNRLQACIDNGNVQFDGCQILPSEGIKDSDRAKIEYEIRFYIKAKRTFTTLGLRLYPKNSA</sequence>
<name>A0AAP6ZPY7_9VIBR</name>
<dbReference type="RefSeq" id="WP_171353770.1">
    <property type="nucleotide sequence ID" value="NZ_VTXP01000015.1"/>
</dbReference>
<comment type="caution">
    <text evidence="1">The sequence shown here is derived from an EMBL/GenBank/DDBJ whole genome shotgun (WGS) entry which is preliminary data.</text>
</comment>
<accession>A0AAP6ZPY7</accession>